<feature type="region of interest" description="Disordered" evidence="10">
    <location>
        <begin position="446"/>
        <end position="470"/>
    </location>
</feature>
<evidence type="ECO:0000256" key="10">
    <source>
        <dbReference type="SAM" id="MobiDB-lite"/>
    </source>
</evidence>
<feature type="domain" description="BART" evidence="11">
    <location>
        <begin position="30"/>
        <end position="141"/>
    </location>
</feature>
<name>A0A813KZV9_POLGL</name>
<dbReference type="Proteomes" id="UP000626109">
    <property type="component" value="Unassembled WGS sequence"/>
</dbReference>
<evidence type="ECO:0000256" key="4">
    <source>
        <dbReference type="ARBA" id="ARBA00021815"/>
    </source>
</evidence>
<dbReference type="GO" id="GO:0097546">
    <property type="term" value="C:ciliary base"/>
    <property type="evidence" value="ECO:0007669"/>
    <property type="project" value="TreeGrafter"/>
</dbReference>
<feature type="region of interest" description="Disordered" evidence="10">
    <location>
        <begin position="495"/>
        <end position="522"/>
    </location>
</feature>
<evidence type="ECO:0000256" key="7">
    <source>
        <dbReference type="ARBA" id="ARBA00023069"/>
    </source>
</evidence>
<evidence type="ECO:0000256" key="3">
    <source>
        <dbReference type="ARBA" id="ARBA00007460"/>
    </source>
</evidence>
<reference evidence="12" key="1">
    <citation type="submission" date="2021-02" db="EMBL/GenBank/DDBJ databases">
        <authorList>
            <person name="Dougan E. K."/>
            <person name="Rhodes N."/>
            <person name="Thang M."/>
            <person name="Chan C."/>
        </authorList>
    </citation>
    <scope>NUCLEOTIDE SEQUENCE</scope>
</reference>
<feature type="compositionally biased region" description="Basic and acidic residues" evidence="10">
    <location>
        <begin position="495"/>
        <end position="507"/>
    </location>
</feature>
<dbReference type="InterPro" id="IPR042541">
    <property type="entry name" value="BART_sf"/>
</dbReference>
<accession>A0A813KZV9</accession>
<keyword evidence="6" id="KW-0175">Coiled coil</keyword>
<evidence type="ECO:0000256" key="6">
    <source>
        <dbReference type="ARBA" id="ARBA00023054"/>
    </source>
</evidence>
<dbReference type="GO" id="GO:0005930">
    <property type="term" value="C:axoneme"/>
    <property type="evidence" value="ECO:0007669"/>
    <property type="project" value="TreeGrafter"/>
</dbReference>
<feature type="non-terminal residue" evidence="12">
    <location>
        <position position="522"/>
    </location>
</feature>
<dbReference type="InterPro" id="IPR038888">
    <property type="entry name" value="CFAP36"/>
</dbReference>
<evidence type="ECO:0000256" key="8">
    <source>
        <dbReference type="ARBA" id="ARBA00023273"/>
    </source>
</evidence>
<keyword evidence="7" id="KW-0969">Cilium</keyword>
<evidence type="ECO:0000313" key="13">
    <source>
        <dbReference type="Proteomes" id="UP000626109"/>
    </source>
</evidence>
<dbReference type="PANTHER" id="PTHR21532">
    <property type="entry name" value="PHOSPHODIESTERASE HL"/>
    <property type="match status" value="1"/>
</dbReference>
<comment type="similarity">
    <text evidence="3">Belongs to the CFAP36 family.</text>
</comment>
<proteinExistence type="inferred from homology"/>
<organism evidence="12 13">
    <name type="scientific">Polarella glacialis</name>
    <name type="common">Dinoflagellate</name>
    <dbReference type="NCBI Taxonomy" id="89957"/>
    <lineage>
        <taxon>Eukaryota</taxon>
        <taxon>Sar</taxon>
        <taxon>Alveolata</taxon>
        <taxon>Dinophyceae</taxon>
        <taxon>Suessiales</taxon>
        <taxon>Suessiaceae</taxon>
        <taxon>Polarella</taxon>
    </lineage>
</organism>
<evidence type="ECO:0000313" key="12">
    <source>
        <dbReference type="EMBL" id="CAE8716754.1"/>
    </source>
</evidence>
<dbReference type="EMBL" id="CAJNNW010033030">
    <property type="protein sequence ID" value="CAE8716754.1"/>
    <property type="molecule type" value="Genomic_DNA"/>
</dbReference>
<protein>
    <recommendedName>
        <fullName evidence="4">Cilia- and flagella-associated protein 36</fullName>
    </recommendedName>
    <alternativeName>
        <fullName evidence="9">Coiled-coil domain-containing protein 104</fullName>
    </alternativeName>
</protein>
<evidence type="ECO:0000259" key="11">
    <source>
        <dbReference type="Pfam" id="PF11527"/>
    </source>
</evidence>
<evidence type="ECO:0000256" key="2">
    <source>
        <dbReference type="ARBA" id="ARBA00004496"/>
    </source>
</evidence>
<feature type="non-terminal residue" evidence="12">
    <location>
        <position position="1"/>
    </location>
</feature>
<evidence type="ECO:0000256" key="9">
    <source>
        <dbReference type="ARBA" id="ARBA00031593"/>
    </source>
</evidence>
<dbReference type="Pfam" id="PF11527">
    <property type="entry name" value="ARL2_Bind_BART"/>
    <property type="match status" value="1"/>
</dbReference>
<dbReference type="InterPro" id="IPR023379">
    <property type="entry name" value="BART_dom"/>
</dbReference>
<comment type="caution">
    <text evidence="12">The sequence shown here is derived from an EMBL/GenBank/DDBJ whole genome shotgun (WGS) entry which is preliminary data.</text>
</comment>
<dbReference type="PANTHER" id="PTHR21532:SF0">
    <property type="entry name" value="CILIA- AND FLAGELLA-ASSOCIATED PROTEIN 36"/>
    <property type="match status" value="1"/>
</dbReference>
<feature type="region of interest" description="Disordered" evidence="10">
    <location>
        <begin position="397"/>
        <end position="425"/>
    </location>
</feature>
<dbReference type="Gene3D" id="1.20.1520.10">
    <property type="entry name" value="ADP-ribosylation factor-like 2-binding protein, domain"/>
    <property type="match status" value="1"/>
</dbReference>
<dbReference type="PROSITE" id="PS50330">
    <property type="entry name" value="UIM"/>
    <property type="match status" value="1"/>
</dbReference>
<dbReference type="InterPro" id="IPR003903">
    <property type="entry name" value="UIM_dom"/>
</dbReference>
<keyword evidence="5" id="KW-0963">Cytoplasm</keyword>
<evidence type="ECO:0000256" key="5">
    <source>
        <dbReference type="ARBA" id="ARBA00022490"/>
    </source>
</evidence>
<gene>
    <name evidence="12" type="ORF">PGLA2088_LOCUS39207</name>
</gene>
<keyword evidence="8" id="KW-0966">Cell projection</keyword>
<dbReference type="AlphaFoldDB" id="A0A813KZV9"/>
<sequence>MQQDTRQSAVQMTRSLDGVMGRRRADDALDWLSDYVVTVLQSPTWVTPIAQFVDEGCVIFDDVEENLVEHTRCHQVYQQLVNDLLCSHLLEVSVTEEQFERFCDRGLDQHRQLHRTLAEQFFAVDDFLTFKAMMVKHNADLFREVVTFEFGEDEDVASSVPFKAGVSGIINMAVQNSIAQGLAGAEDEWRLYDSHFGQSMGAMRRTDDADFDADTREEALLRCEQAELEQAIALSLQIEEERLRHIAAGEEPASAFPQDGDSFLEDVLASALSAEAQPEEEVSGDGASCALSRRYSEDRLGPQSLAGPPRMVHVGPLNEAPGTFAKTWGFTSAPLVPFYGLPGEAPPDSMADVEPDNIGAEPVADLSGTGPRRLPGRAGFLSSPLCVVPPRPQVAYASPAPSEPLPPEPGVELGGSRRRSSAAEVDGMRCNLQLWRDRAEKALEPLSPKGVQPGRLSRAWSGGSHGATSGSGIIVTEEERLQRAEHLRRQRDRLIEKRSQDRERQMADFHWMPGAEQSGRFL</sequence>
<evidence type="ECO:0000256" key="1">
    <source>
        <dbReference type="ARBA" id="ARBA00004138"/>
    </source>
</evidence>
<comment type="subcellular location">
    <subcellularLocation>
        <location evidence="1">Cell projection</location>
        <location evidence="1">Cilium</location>
    </subcellularLocation>
    <subcellularLocation>
        <location evidence="2">Cytoplasm</location>
    </subcellularLocation>
</comment>